<proteinExistence type="predicted"/>
<accession>A0A7J6MCP5</accession>
<name>A0A7J6MCP5_PERCH</name>
<dbReference type="OrthoDB" id="469460at2759"/>
<comment type="caution">
    <text evidence="2">The sequence shown here is derived from an EMBL/GenBank/DDBJ whole genome shotgun (WGS) entry which is preliminary data.</text>
</comment>
<organism evidence="2 3">
    <name type="scientific">Perkinsus chesapeaki</name>
    <name type="common">Clam parasite</name>
    <name type="synonym">Perkinsus andrewsi</name>
    <dbReference type="NCBI Taxonomy" id="330153"/>
    <lineage>
        <taxon>Eukaryota</taxon>
        <taxon>Sar</taxon>
        <taxon>Alveolata</taxon>
        <taxon>Perkinsozoa</taxon>
        <taxon>Perkinsea</taxon>
        <taxon>Perkinsida</taxon>
        <taxon>Perkinsidae</taxon>
        <taxon>Perkinsus</taxon>
    </lineage>
</organism>
<evidence type="ECO:0000313" key="3">
    <source>
        <dbReference type="Proteomes" id="UP000591131"/>
    </source>
</evidence>
<sequence length="340" mass="36675">MASSVVCPRPPPQHKSYCGVPSTRNMFHECSKTSALGTVTVPVEDLLKRITGSGGYGHQDASTPVPCFGDTLPANGKTVGSCRMSVRARASELVKIVYDASDGAYYLQLDVEVDMPTAPLSEEILAHVKPTSSSPTRDNFDEVPISQIRELGHSGTAVWQSYKGWNRWHKTKHRAVYFIRPRTATLDLPKDIMNLGGVAPALNANAPEFTPCSSAVTHGPPSDGEGGTRKGSEDCLDRGSALLLPSEVAALLGDNCLHEEVFGSDVPTEQHRSHEFPDYHDDWRNAHVPASRDPWLSLSMGEFRCRLTSTGESSTASSSLVGGGGEAPNNESPSRATEMW</sequence>
<gene>
    <name evidence="2" type="ORF">FOL47_002594</name>
</gene>
<protein>
    <submittedName>
        <fullName evidence="2">Uncharacterized protein</fullName>
    </submittedName>
</protein>
<dbReference type="AlphaFoldDB" id="A0A7J6MCP5"/>
<evidence type="ECO:0000313" key="2">
    <source>
        <dbReference type="EMBL" id="KAF4669372.1"/>
    </source>
</evidence>
<feature type="compositionally biased region" description="Polar residues" evidence="1">
    <location>
        <begin position="329"/>
        <end position="340"/>
    </location>
</feature>
<feature type="region of interest" description="Disordered" evidence="1">
    <location>
        <begin position="212"/>
        <end position="234"/>
    </location>
</feature>
<keyword evidence="3" id="KW-1185">Reference proteome</keyword>
<dbReference type="Proteomes" id="UP000591131">
    <property type="component" value="Unassembled WGS sequence"/>
</dbReference>
<evidence type="ECO:0000256" key="1">
    <source>
        <dbReference type="SAM" id="MobiDB-lite"/>
    </source>
</evidence>
<feature type="compositionally biased region" description="Low complexity" evidence="1">
    <location>
        <begin position="309"/>
        <end position="320"/>
    </location>
</feature>
<feature type="region of interest" description="Disordered" evidence="1">
    <location>
        <begin position="309"/>
        <end position="340"/>
    </location>
</feature>
<dbReference type="EMBL" id="JAAPAO010000172">
    <property type="protein sequence ID" value="KAF4669372.1"/>
    <property type="molecule type" value="Genomic_DNA"/>
</dbReference>
<reference evidence="2 3" key="1">
    <citation type="submission" date="2020-04" db="EMBL/GenBank/DDBJ databases">
        <title>Perkinsus chesapeaki whole genome sequence.</title>
        <authorList>
            <person name="Bogema D.R."/>
        </authorList>
    </citation>
    <scope>NUCLEOTIDE SEQUENCE [LARGE SCALE GENOMIC DNA]</scope>
    <source>
        <strain evidence="2">ATCC PRA-425</strain>
    </source>
</reference>